<gene>
    <name evidence="1" type="ORF">KKC1_07990</name>
</gene>
<proteinExistence type="predicted"/>
<reference evidence="2" key="1">
    <citation type="journal article" date="2017" name="Appl. Environ. Microbiol.">
        <title>Genomic analysis of Calderihabitans maritimus KKC1, a thermophilic hydrogenogenic carboxydotrophic bacterium isolated from marine sediment.</title>
        <authorList>
            <person name="Omae K."/>
            <person name="Yoneda Y."/>
            <person name="Fukuyama Y."/>
            <person name="Yoshida T."/>
            <person name="Sako Y."/>
        </authorList>
    </citation>
    <scope>NUCLEOTIDE SEQUENCE [LARGE SCALE GENOMIC DNA]</scope>
    <source>
        <strain evidence="2">KKC1</strain>
    </source>
</reference>
<dbReference type="Proteomes" id="UP000197032">
    <property type="component" value="Unassembled WGS sequence"/>
</dbReference>
<dbReference type="AlphaFoldDB" id="A0A1Z5HQC6"/>
<name>A0A1Z5HQC6_9FIRM</name>
<comment type="caution">
    <text evidence="1">The sequence shown here is derived from an EMBL/GenBank/DDBJ whole genome shotgun (WGS) entry which is preliminary data.</text>
</comment>
<accession>A0A1Z5HQC6</accession>
<keyword evidence="2" id="KW-1185">Reference proteome</keyword>
<evidence type="ECO:0000313" key="1">
    <source>
        <dbReference type="EMBL" id="GAW91638.1"/>
    </source>
</evidence>
<organism evidence="1 2">
    <name type="scientific">Calderihabitans maritimus</name>
    <dbReference type="NCBI Taxonomy" id="1246530"/>
    <lineage>
        <taxon>Bacteria</taxon>
        <taxon>Bacillati</taxon>
        <taxon>Bacillota</taxon>
        <taxon>Clostridia</taxon>
        <taxon>Neomoorellales</taxon>
        <taxon>Calderihabitantaceae</taxon>
        <taxon>Calderihabitans</taxon>
    </lineage>
</organism>
<dbReference type="EMBL" id="BDGJ01000023">
    <property type="protein sequence ID" value="GAW91638.1"/>
    <property type="molecule type" value="Genomic_DNA"/>
</dbReference>
<evidence type="ECO:0000313" key="2">
    <source>
        <dbReference type="Proteomes" id="UP000197032"/>
    </source>
</evidence>
<sequence length="121" mass="13958">MGELIYNNPLRERVVPAWYNNFTVYYLDLGETKVTKAGIKTPPIYFFIRGYDEEGRPLLVHGQYNVLSAVPVSENYTSFWQVHLVEVPFGYQPNFIRSELSLRKAGFEVTPIDLIINCPVL</sequence>
<protein>
    <submittedName>
        <fullName evidence="1">Uncharacterized protein</fullName>
    </submittedName>
</protein>